<protein>
    <submittedName>
        <fullName evidence="3">Uncharacterized protein</fullName>
    </submittedName>
</protein>
<dbReference type="STRING" id="106549.A0A540KVY4"/>
<comment type="caution">
    <text evidence="3">The sequence shown here is derived from an EMBL/GenBank/DDBJ whole genome shotgun (WGS) entry which is preliminary data.</text>
</comment>
<evidence type="ECO:0000256" key="2">
    <source>
        <dbReference type="SAM" id="MobiDB-lite"/>
    </source>
</evidence>
<name>A0A540KVY4_MALBA</name>
<sequence length="350" mass="38640">MVTLQVPKDFSRPHPKLHALHPRSETRNFPGQTGSGYPISSEVPGQARNLLPGLLLRHPSCRKRVCISGAGGVLKETKPGLLGKDKYDFAKAYCDVKIYPRCSRENFSDKALEGTCPGSATTQTPQIIQVVLKKSDIASAIAAVRVGRSATKNASSENLDEPNDSEGCCRSGQLSYQELGIAKLAGFWEWLSIHPLIGESDGVANLVIKVTQEFICEKVITFVRIDGNTLAADRQEAVRSFQLSTEAEDRAHRRGQTNAVNIYIFCGKDTIDESHWQNLNKSLHRVSSTTDGKYDAIQEIPVEGISFFETSGGADTRSYVAKDSRCTELNFRQTKKFLSDMWGILKTEQL</sequence>
<dbReference type="GO" id="GO:0031297">
    <property type="term" value="P:replication fork processing"/>
    <property type="evidence" value="ECO:0007669"/>
    <property type="project" value="TreeGrafter"/>
</dbReference>
<dbReference type="Proteomes" id="UP000315295">
    <property type="component" value="Unassembled WGS sequence"/>
</dbReference>
<keyword evidence="4" id="KW-1185">Reference proteome</keyword>
<dbReference type="EMBL" id="VIEB01000912">
    <property type="protein sequence ID" value="TQD78360.1"/>
    <property type="molecule type" value="Genomic_DNA"/>
</dbReference>
<organism evidence="3 4">
    <name type="scientific">Malus baccata</name>
    <name type="common">Siberian crab apple</name>
    <name type="synonym">Pyrus baccata</name>
    <dbReference type="NCBI Taxonomy" id="106549"/>
    <lineage>
        <taxon>Eukaryota</taxon>
        <taxon>Viridiplantae</taxon>
        <taxon>Streptophyta</taxon>
        <taxon>Embryophyta</taxon>
        <taxon>Tracheophyta</taxon>
        <taxon>Spermatophyta</taxon>
        <taxon>Magnoliopsida</taxon>
        <taxon>eudicotyledons</taxon>
        <taxon>Gunneridae</taxon>
        <taxon>Pentapetalae</taxon>
        <taxon>rosids</taxon>
        <taxon>fabids</taxon>
        <taxon>Rosales</taxon>
        <taxon>Rosaceae</taxon>
        <taxon>Amygdaloideae</taxon>
        <taxon>Maleae</taxon>
        <taxon>Malus</taxon>
    </lineage>
</organism>
<reference evidence="3 4" key="1">
    <citation type="journal article" date="2019" name="G3 (Bethesda)">
        <title>Sequencing of a Wild Apple (Malus baccata) Genome Unravels the Differences Between Cultivated and Wild Apple Species Regarding Disease Resistance and Cold Tolerance.</title>
        <authorList>
            <person name="Chen X."/>
        </authorList>
    </citation>
    <scope>NUCLEOTIDE SEQUENCE [LARGE SCALE GENOMIC DNA]</scope>
    <source>
        <strain evidence="4">cv. Shandingzi</strain>
        <tissue evidence="3">Leaves</tissue>
    </source>
</reference>
<dbReference type="Gene3D" id="3.40.50.300">
    <property type="entry name" value="P-loop containing nucleotide triphosphate hydrolases"/>
    <property type="match status" value="1"/>
</dbReference>
<gene>
    <name evidence="3" type="ORF">C1H46_036109</name>
</gene>
<dbReference type="GO" id="GO:0016787">
    <property type="term" value="F:hydrolase activity"/>
    <property type="evidence" value="ECO:0007669"/>
    <property type="project" value="UniProtKB-KW"/>
</dbReference>
<dbReference type="GO" id="GO:0004520">
    <property type="term" value="F:DNA endonuclease activity"/>
    <property type="evidence" value="ECO:0007669"/>
    <property type="project" value="TreeGrafter"/>
</dbReference>
<evidence type="ECO:0000313" key="4">
    <source>
        <dbReference type="Proteomes" id="UP000315295"/>
    </source>
</evidence>
<evidence type="ECO:0000256" key="1">
    <source>
        <dbReference type="ARBA" id="ARBA00022801"/>
    </source>
</evidence>
<dbReference type="GO" id="GO:0006281">
    <property type="term" value="P:DNA repair"/>
    <property type="evidence" value="ECO:0007669"/>
    <property type="project" value="TreeGrafter"/>
</dbReference>
<evidence type="ECO:0000313" key="3">
    <source>
        <dbReference type="EMBL" id="TQD78360.1"/>
    </source>
</evidence>
<accession>A0A540KVY4</accession>
<dbReference type="PANTHER" id="PTHR45766:SF5">
    <property type="entry name" value="SNF2 DOMAIN-CONTAINING PROTEIN _ HELICASE DOMAIN-CONTAINING PROTEIN _ HNH ENDONUCLEASE DOMAIN-CONTAINING PROTEIN"/>
    <property type="match status" value="1"/>
</dbReference>
<keyword evidence="1" id="KW-0378">Hydrolase</keyword>
<feature type="region of interest" description="Disordered" evidence="2">
    <location>
        <begin position="1"/>
        <end position="42"/>
    </location>
</feature>
<dbReference type="AlphaFoldDB" id="A0A540KVY4"/>
<dbReference type="GO" id="GO:0043596">
    <property type="term" value="C:nuclear replication fork"/>
    <property type="evidence" value="ECO:0007669"/>
    <property type="project" value="TreeGrafter"/>
</dbReference>
<dbReference type="InterPro" id="IPR027417">
    <property type="entry name" value="P-loop_NTPase"/>
</dbReference>
<proteinExistence type="predicted"/>
<dbReference type="SUPFAM" id="SSF52540">
    <property type="entry name" value="P-loop containing nucleoside triphosphate hydrolases"/>
    <property type="match status" value="1"/>
</dbReference>
<dbReference type="PANTHER" id="PTHR45766">
    <property type="entry name" value="DNA ANNEALING HELICASE AND ENDONUCLEASE ZRANB3 FAMILY MEMBER"/>
    <property type="match status" value="1"/>
</dbReference>